<dbReference type="InterPro" id="IPR013087">
    <property type="entry name" value="Znf_C2H2_type"/>
</dbReference>
<keyword evidence="1" id="KW-0479">Metal-binding</keyword>
<dbReference type="PROSITE" id="PS00028">
    <property type="entry name" value="ZINC_FINGER_C2H2_1"/>
    <property type="match status" value="1"/>
</dbReference>
<keyword evidence="5" id="KW-1185">Reference proteome</keyword>
<proteinExistence type="predicted"/>
<evidence type="ECO:0000259" key="3">
    <source>
        <dbReference type="PROSITE" id="PS50157"/>
    </source>
</evidence>
<protein>
    <recommendedName>
        <fullName evidence="3">C2H2-type domain-containing protein</fullName>
    </recommendedName>
</protein>
<feature type="domain" description="C2H2-type" evidence="3">
    <location>
        <begin position="15"/>
        <end position="44"/>
    </location>
</feature>
<dbReference type="SMART" id="SM00355">
    <property type="entry name" value="ZnF_C2H2"/>
    <property type="match status" value="3"/>
</dbReference>
<evidence type="ECO:0000313" key="5">
    <source>
        <dbReference type="Proteomes" id="UP001222325"/>
    </source>
</evidence>
<evidence type="ECO:0000256" key="1">
    <source>
        <dbReference type="PROSITE-ProRule" id="PRU00042"/>
    </source>
</evidence>
<comment type="caution">
    <text evidence="4">The sequence shown here is derived from an EMBL/GenBank/DDBJ whole genome shotgun (WGS) entry which is preliminary data.</text>
</comment>
<feature type="compositionally biased region" description="Polar residues" evidence="2">
    <location>
        <begin position="172"/>
        <end position="181"/>
    </location>
</feature>
<feature type="domain" description="C2H2-type" evidence="3">
    <location>
        <begin position="83"/>
        <end position="113"/>
    </location>
</feature>
<dbReference type="GO" id="GO:0008270">
    <property type="term" value="F:zinc ion binding"/>
    <property type="evidence" value="ECO:0007669"/>
    <property type="project" value="UniProtKB-KW"/>
</dbReference>
<accession>A0AAD6TYD4</accession>
<gene>
    <name evidence="4" type="ORF">B0H15DRAFT_932262</name>
</gene>
<dbReference type="SUPFAM" id="SSF57667">
    <property type="entry name" value="beta-beta-alpha zinc fingers"/>
    <property type="match status" value="1"/>
</dbReference>
<organism evidence="4 5">
    <name type="scientific">Mycena belliarum</name>
    <dbReference type="NCBI Taxonomy" id="1033014"/>
    <lineage>
        <taxon>Eukaryota</taxon>
        <taxon>Fungi</taxon>
        <taxon>Dikarya</taxon>
        <taxon>Basidiomycota</taxon>
        <taxon>Agaricomycotina</taxon>
        <taxon>Agaricomycetes</taxon>
        <taxon>Agaricomycetidae</taxon>
        <taxon>Agaricales</taxon>
        <taxon>Marasmiineae</taxon>
        <taxon>Mycenaceae</taxon>
        <taxon>Mycena</taxon>
    </lineage>
</organism>
<evidence type="ECO:0000256" key="2">
    <source>
        <dbReference type="SAM" id="MobiDB-lite"/>
    </source>
</evidence>
<dbReference type="PROSITE" id="PS50157">
    <property type="entry name" value="ZINC_FINGER_C2H2_2"/>
    <property type="match status" value="2"/>
</dbReference>
<reference evidence="4" key="1">
    <citation type="submission" date="2023-03" db="EMBL/GenBank/DDBJ databases">
        <title>Massive genome expansion in bonnet fungi (Mycena s.s.) driven by repeated elements and novel gene families across ecological guilds.</title>
        <authorList>
            <consortium name="Lawrence Berkeley National Laboratory"/>
            <person name="Harder C.B."/>
            <person name="Miyauchi S."/>
            <person name="Viragh M."/>
            <person name="Kuo A."/>
            <person name="Thoen E."/>
            <person name="Andreopoulos B."/>
            <person name="Lu D."/>
            <person name="Skrede I."/>
            <person name="Drula E."/>
            <person name="Henrissat B."/>
            <person name="Morin E."/>
            <person name="Kohler A."/>
            <person name="Barry K."/>
            <person name="LaButti K."/>
            <person name="Morin E."/>
            <person name="Salamov A."/>
            <person name="Lipzen A."/>
            <person name="Mereny Z."/>
            <person name="Hegedus B."/>
            <person name="Baldrian P."/>
            <person name="Stursova M."/>
            <person name="Weitz H."/>
            <person name="Taylor A."/>
            <person name="Grigoriev I.V."/>
            <person name="Nagy L.G."/>
            <person name="Martin F."/>
            <person name="Kauserud H."/>
        </authorList>
    </citation>
    <scope>NUCLEOTIDE SEQUENCE</scope>
    <source>
        <strain evidence="4">CBHHK173m</strain>
    </source>
</reference>
<dbReference type="AlphaFoldDB" id="A0AAD6TYD4"/>
<keyword evidence="1" id="KW-0862">Zinc</keyword>
<dbReference type="EMBL" id="JARJCN010000040">
    <property type="protein sequence ID" value="KAJ7083593.1"/>
    <property type="molecule type" value="Genomic_DNA"/>
</dbReference>
<feature type="region of interest" description="Disordered" evidence="2">
    <location>
        <begin position="108"/>
        <end position="207"/>
    </location>
</feature>
<dbReference type="InterPro" id="IPR036236">
    <property type="entry name" value="Znf_C2H2_sf"/>
</dbReference>
<sequence length="316" mass="34980">MSPKMPHIPSPPTSFLCPEPHCGRPFKTSGHLKIHSYAHMSASENLRQCLAEGCSFTTMELQRMDAHIVAMHGRQSNEKPQQFKCAIPNCGFFTICAGPLTRHYRERHHTEPPLTGRKIPPKRPRLKQVATEAQQPAGMASGPGVPSFPAPSAQSLEPQLSHSPSPLPATDATRSTSSTHYRASVYESAAPTSSTPPATSDTVLHPNSQNHAYNSFTLLYTDAREQNVELESMSRYSSIPRSLSFTGMSRLERTDNEHSVGAWVSWRDESDISSETIALATGDLSLCDASMQMSMTEYLQLYNDFGMEDDKQRLWA</sequence>
<keyword evidence="1" id="KW-0863">Zinc-finger</keyword>
<feature type="compositionally biased region" description="Low complexity" evidence="2">
    <location>
        <begin position="188"/>
        <end position="200"/>
    </location>
</feature>
<name>A0AAD6TYD4_9AGAR</name>
<evidence type="ECO:0000313" key="4">
    <source>
        <dbReference type="EMBL" id="KAJ7083593.1"/>
    </source>
</evidence>
<feature type="compositionally biased region" description="Polar residues" evidence="2">
    <location>
        <begin position="152"/>
        <end position="164"/>
    </location>
</feature>
<dbReference type="Proteomes" id="UP001222325">
    <property type="component" value="Unassembled WGS sequence"/>
</dbReference>